<accession>A0ABU5Z8F4</accession>
<evidence type="ECO:0000313" key="3">
    <source>
        <dbReference type="EMBL" id="MEB3075241.1"/>
    </source>
</evidence>
<dbReference type="RefSeq" id="WP_323983472.1">
    <property type="nucleotide sequence ID" value="NZ_JAYKBW010000008.1"/>
</dbReference>
<comment type="caution">
    <text evidence="3">The sequence shown here is derived from an EMBL/GenBank/DDBJ whole genome shotgun (WGS) entry which is preliminary data.</text>
</comment>
<protein>
    <submittedName>
        <fullName evidence="3">Alpha/beta hydrolase</fullName>
    </submittedName>
</protein>
<proteinExistence type="predicted"/>
<dbReference type="Gene3D" id="3.40.50.1820">
    <property type="entry name" value="alpha/beta hydrolase"/>
    <property type="match status" value="1"/>
</dbReference>
<dbReference type="InterPro" id="IPR050300">
    <property type="entry name" value="GDXG_lipolytic_enzyme"/>
</dbReference>
<evidence type="ECO:0000256" key="1">
    <source>
        <dbReference type="ARBA" id="ARBA00022801"/>
    </source>
</evidence>
<keyword evidence="1 3" id="KW-0378">Hydrolase</keyword>
<reference evidence="3 4" key="1">
    <citation type="submission" date="2023-12" db="EMBL/GenBank/DDBJ databases">
        <title>Genomic sequences of Capnocytophaga and Parvimonas strains.</title>
        <authorList>
            <person name="Watt R.M."/>
            <person name="Wang M."/>
            <person name="Yang T."/>
            <person name="Tong W.M."/>
        </authorList>
    </citation>
    <scope>NUCLEOTIDE SEQUENCE [LARGE SCALE GENOMIC DNA]</scope>
    <source>
        <strain evidence="3 4">CCUG 13096</strain>
    </source>
</reference>
<dbReference type="Proteomes" id="UP001311730">
    <property type="component" value="Unassembled WGS sequence"/>
</dbReference>
<sequence length="398" mass="45010">MKKILFFSVMALFCTELQAQRKFKITLDEARNGSYTVTPKLPKDGIVKKGTTLTVKATANEGYIPDGGYYATIRDGYVQYHETMHSSFTVKVDKEMNIGYSFVRKEAEENLRVIQDIVYAKPGVKALKYDIYSPKGKDRLPCIIIIHGGGWSSNSEEVMRGFARELANSGRYVVFNVDYRWMDKLDGDKKPTALHQIIEDVYGAVVHIMEKASLYGGDSRSIFLTGDSAGGHLCASVANFIDRIGDKGFNKLNNTFQFLPTYMPKGKSIEEIKQKLAQSIKGVAPSYGVFSAEMLSQRFTDYPFLSEVAPINYIPEDRAVPHFLLRGSEDKLIKNEEVENYAKALIKAGQRVEYLQVGGADHAFLDWKPDEETQETFNKYGKYYTKHMLLFFDDILGK</sequence>
<feature type="domain" description="BD-FAE-like" evidence="2">
    <location>
        <begin position="130"/>
        <end position="344"/>
    </location>
</feature>
<name>A0ABU5Z8F4_9FLAO</name>
<dbReference type="SUPFAM" id="SSF53474">
    <property type="entry name" value="alpha/beta-Hydrolases"/>
    <property type="match status" value="1"/>
</dbReference>
<dbReference type="Pfam" id="PF20434">
    <property type="entry name" value="BD-FAE"/>
    <property type="match status" value="1"/>
</dbReference>
<dbReference type="EMBL" id="JAYKBW010000008">
    <property type="protein sequence ID" value="MEB3075241.1"/>
    <property type="molecule type" value="Genomic_DNA"/>
</dbReference>
<dbReference type="InterPro" id="IPR049492">
    <property type="entry name" value="BD-FAE-like_dom"/>
</dbReference>
<keyword evidence="4" id="KW-1185">Reference proteome</keyword>
<organism evidence="3 4">
    <name type="scientific">Capnocytophaga gingivalis</name>
    <dbReference type="NCBI Taxonomy" id="1017"/>
    <lineage>
        <taxon>Bacteria</taxon>
        <taxon>Pseudomonadati</taxon>
        <taxon>Bacteroidota</taxon>
        <taxon>Flavobacteriia</taxon>
        <taxon>Flavobacteriales</taxon>
        <taxon>Flavobacteriaceae</taxon>
        <taxon>Capnocytophaga</taxon>
    </lineage>
</organism>
<dbReference type="PANTHER" id="PTHR48081">
    <property type="entry name" value="AB HYDROLASE SUPERFAMILY PROTEIN C4A8.06C"/>
    <property type="match status" value="1"/>
</dbReference>
<dbReference type="GO" id="GO:0016787">
    <property type="term" value="F:hydrolase activity"/>
    <property type="evidence" value="ECO:0007669"/>
    <property type="project" value="UniProtKB-KW"/>
</dbReference>
<gene>
    <name evidence="3" type="ORF">VJJ08_08015</name>
</gene>
<evidence type="ECO:0000313" key="4">
    <source>
        <dbReference type="Proteomes" id="UP001311730"/>
    </source>
</evidence>
<dbReference type="InterPro" id="IPR029058">
    <property type="entry name" value="AB_hydrolase_fold"/>
</dbReference>
<evidence type="ECO:0000259" key="2">
    <source>
        <dbReference type="Pfam" id="PF20434"/>
    </source>
</evidence>